<gene>
    <name evidence="1" type="ORF">MLD38_013131</name>
</gene>
<evidence type="ECO:0000313" key="2">
    <source>
        <dbReference type="Proteomes" id="UP001057402"/>
    </source>
</evidence>
<sequence length="555" mass="61904">MDTGDFPELTASPPGKIETTETCSDDLEPGEVSPVESSHELLESHNQIVFDSEDGGTISVVDSDFHGNLVTNAVDIDMDVDPAEPLRLLDKSDLGSLGLTSEDGAISHDVINYAAEEETFTISTSSHKRARMEHDVADQPSVHVTYKFLNSSSRQKLEELLKQWSEWHTQCGSSLATGEEVHSGEETFFPALQINVGKPFALSFWLDQQTARVENEEVVSFDAKTVPLYDRGYSLGLNTENHSSNLEGGLEIVDDAARCFNCGSYSHSLKECPKPRDHVAVSNARKQQRSKRNQNAASRGATRYYQDLPPGKFDGLRPGALDSETRKMLGLGELDPPPWLNRMRELGYPPGYLEVDVDSQPSGIVMYAEEEGKVGEEEGEISEFEAGPPKKMTIEFPGINAPVPENADEWRWTARTSRSESSRFRSHDRTSNYSLPVDIPNVEDHRWSSYVRDDPLPGTEPMLSPPSPIQSSSQHAQSPIVSSSLYERGGRSHYEDYYSSHSSYSSRGHSSPGRYEDSVSEGRHGYSVKEGRRYHVRDYLTEGRRSSSYGHRSWR</sequence>
<organism evidence="1 2">
    <name type="scientific">Melastoma candidum</name>
    <dbReference type="NCBI Taxonomy" id="119954"/>
    <lineage>
        <taxon>Eukaryota</taxon>
        <taxon>Viridiplantae</taxon>
        <taxon>Streptophyta</taxon>
        <taxon>Embryophyta</taxon>
        <taxon>Tracheophyta</taxon>
        <taxon>Spermatophyta</taxon>
        <taxon>Magnoliopsida</taxon>
        <taxon>eudicotyledons</taxon>
        <taxon>Gunneridae</taxon>
        <taxon>Pentapetalae</taxon>
        <taxon>rosids</taxon>
        <taxon>malvids</taxon>
        <taxon>Myrtales</taxon>
        <taxon>Melastomataceae</taxon>
        <taxon>Melastomatoideae</taxon>
        <taxon>Melastomateae</taxon>
        <taxon>Melastoma</taxon>
    </lineage>
</organism>
<protein>
    <submittedName>
        <fullName evidence="1">Uncharacterized protein</fullName>
    </submittedName>
</protein>
<reference evidence="2" key="1">
    <citation type="journal article" date="2023" name="Front. Plant Sci.">
        <title>Chromosomal-level genome assembly of Melastoma candidum provides insights into trichome evolution.</title>
        <authorList>
            <person name="Zhong Y."/>
            <person name="Wu W."/>
            <person name="Sun C."/>
            <person name="Zou P."/>
            <person name="Liu Y."/>
            <person name="Dai S."/>
            <person name="Zhou R."/>
        </authorList>
    </citation>
    <scope>NUCLEOTIDE SEQUENCE [LARGE SCALE GENOMIC DNA]</scope>
</reference>
<comment type="caution">
    <text evidence="1">The sequence shown here is derived from an EMBL/GenBank/DDBJ whole genome shotgun (WGS) entry which is preliminary data.</text>
</comment>
<accession>A0ACB9RAF6</accession>
<dbReference type="EMBL" id="CM042883">
    <property type="protein sequence ID" value="KAI4375236.1"/>
    <property type="molecule type" value="Genomic_DNA"/>
</dbReference>
<name>A0ACB9RAF6_9MYRT</name>
<keyword evidence="2" id="KW-1185">Reference proteome</keyword>
<proteinExistence type="predicted"/>
<dbReference type="Proteomes" id="UP001057402">
    <property type="component" value="Chromosome 4"/>
</dbReference>
<evidence type="ECO:0000313" key="1">
    <source>
        <dbReference type="EMBL" id="KAI4375236.1"/>
    </source>
</evidence>